<keyword evidence="2" id="KW-1185">Reference proteome</keyword>
<dbReference type="GeneID" id="26613680"/>
<evidence type="ECO:0000313" key="2">
    <source>
        <dbReference type="Proteomes" id="UP000031093"/>
    </source>
</evidence>
<dbReference type="KEGG" id="vg:26613680"/>
<dbReference type="Proteomes" id="UP000031093">
    <property type="component" value="Segment"/>
</dbReference>
<proteinExistence type="predicted"/>
<dbReference type="RefSeq" id="YP_009193986.1">
    <property type="nucleotide sequence ID" value="NC_028748.2"/>
</dbReference>
<dbReference type="EMBL" id="KJ024807">
    <property type="protein sequence ID" value="AHJ86717.1"/>
    <property type="molecule type" value="Genomic_DNA"/>
</dbReference>
<protein>
    <submittedName>
        <fullName evidence="1">Uncharacterized protein</fullName>
    </submittedName>
</protein>
<name>A0A0A7AQ69_9CAUD</name>
<gene>
    <name evidence="1" type="ORF">BMBtpLA_10</name>
</gene>
<reference evidence="2" key="1">
    <citation type="submission" date="2014-01" db="EMBL/GenBank/DDBJ databases">
        <title>Complete genome sequence of novel bacteriophage BMBTP3 with a mosaic organization.</title>
        <authorList>
            <person name="Zhu L."/>
            <person name="Wang Y."/>
            <person name="Sun M."/>
        </authorList>
    </citation>
    <scope>NUCLEOTIDE SEQUENCE [LARGE SCALE GENOMIC DNA]</scope>
</reference>
<sequence length="53" mass="6204">MPWFLNTNTGVTWEVTDADHVKRCKNDPIYEEVDEPKQEVVKKKRQTPAKSSE</sequence>
<evidence type="ECO:0000313" key="1">
    <source>
        <dbReference type="EMBL" id="AHJ86717.1"/>
    </source>
</evidence>
<organism evidence="1 2">
    <name type="scientific">Bacillus phage vB_BtS_BMBtp3</name>
    <dbReference type="NCBI Taxonomy" id="1445809"/>
    <lineage>
        <taxon>Viruses</taxon>
        <taxon>Duplodnaviria</taxon>
        <taxon>Heunggongvirae</taxon>
        <taxon>Uroviricota</taxon>
        <taxon>Caudoviricetes</taxon>
        <taxon>Waukeshavirus</taxon>
        <taxon>Waukeshavirus BMBtp3</taxon>
    </lineage>
</organism>
<accession>A0A0A7AQ69</accession>